<dbReference type="InterPro" id="IPR010221">
    <property type="entry name" value="VCBS_dom"/>
</dbReference>
<dbReference type="Pfam" id="PF17963">
    <property type="entry name" value="Big_9"/>
    <property type="match status" value="2"/>
</dbReference>
<organism evidence="1 2">
    <name type="scientific">Rhodopirellula baltica SWK14</name>
    <dbReference type="NCBI Taxonomy" id="993516"/>
    <lineage>
        <taxon>Bacteria</taxon>
        <taxon>Pseudomonadati</taxon>
        <taxon>Planctomycetota</taxon>
        <taxon>Planctomycetia</taxon>
        <taxon>Pirellulales</taxon>
        <taxon>Pirellulaceae</taxon>
        <taxon>Rhodopirellula</taxon>
    </lineage>
</organism>
<dbReference type="NCBIfam" id="TIGR01965">
    <property type="entry name" value="VCBS_repeat"/>
    <property type="match status" value="1"/>
</dbReference>
<accession>L7CNN2</accession>
<name>L7CNN2_RHOBT</name>
<proteinExistence type="predicted"/>
<comment type="caution">
    <text evidence="1">The sequence shown here is derived from an EMBL/GenBank/DDBJ whole genome shotgun (WGS) entry which is preliminary data.</text>
</comment>
<dbReference type="GO" id="GO:0005509">
    <property type="term" value="F:calcium ion binding"/>
    <property type="evidence" value="ECO:0007669"/>
    <property type="project" value="InterPro"/>
</dbReference>
<dbReference type="AlphaFoldDB" id="L7CNN2"/>
<dbReference type="GO" id="GO:0016020">
    <property type="term" value="C:membrane"/>
    <property type="evidence" value="ECO:0007669"/>
    <property type="project" value="InterPro"/>
</dbReference>
<dbReference type="InterPro" id="IPR015919">
    <property type="entry name" value="Cadherin-like_sf"/>
</dbReference>
<dbReference type="Gene3D" id="2.60.40.3440">
    <property type="match status" value="2"/>
</dbReference>
<evidence type="ECO:0000313" key="1">
    <source>
        <dbReference type="EMBL" id="ELP35252.1"/>
    </source>
</evidence>
<gene>
    <name evidence="1" type="ORF">RBSWK_00816</name>
</gene>
<feature type="non-terminal residue" evidence="1">
    <location>
        <position position="186"/>
    </location>
</feature>
<sequence length="186" mass="18609">MTVNQVNDAGTFGGATSFSTNEDTPFTGVITFSDVADGYTTDNMAVATGGDPVSGTLVLAVDGTFTYTPDGNFNGSDSFTVEVTDEDGNTESQVISVTVTADNDPTVFGGDTSGTGAEDAAAITGDLDATDADGLTDPIFTIQLGDGANNGTATINSASGAWSYTPAANFNGSDSFTVSVTDDAGN</sequence>
<evidence type="ECO:0000313" key="2">
    <source>
        <dbReference type="Proteomes" id="UP000010959"/>
    </source>
</evidence>
<dbReference type="SUPFAM" id="SSF49313">
    <property type="entry name" value="Cadherin-like"/>
    <property type="match status" value="1"/>
</dbReference>
<reference evidence="1 2" key="1">
    <citation type="journal article" date="2013" name="Mar. Genomics">
        <title>Expression of sulfatases in Rhodopirellula baltica and the diversity of sulfatases in the genus Rhodopirellula.</title>
        <authorList>
            <person name="Wegner C.E."/>
            <person name="Richter-Heitmann T."/>
            <person name="Klindworth A."/>
            <person name="Klockow C."/>
            <person name="Richter M."/>
            <person name="Achstetter T."/>
            <person name="Glockner F.O."/>
            <person name="Harder J."/>
        </authorList>
    </citation>
    <scope>NUCLEOTIDE SEQUENCE [LARGE SCALE GENOMIC DNA]</scope>
    <source>
        <strain evidence="1 2">SWK14</strain>
    </source>
</reference>
<dbReference type="EMBL" id="AMWG01000019">
    <property type="protein sequence ID" value="ELP35252.1"/>
    <property type="molecule type" value="Genomic_DNA"/>
</dbReference>
<dbReference type="Proteomes" id="UP000010959">
    <property type="component" value="Unassembled WGS sequence"/>
</dbReference>
<protein>
    <submittedName>
        <fullName evidence="1">Outer membrane adhesin like protein</fullName>
    </submittedName>
</protein>